<accession>A0A1Y0IV96</accession>
<feature type="transmembrane region" description="Helical" evidence="8">
    <location>
        <begin position="300"/>
        <end position="318"/>
    </location>
</feature>
<dbReference type="PANTHER" id="PTHR46494:SF1">
    <property type="entry name" value="CORA FAMILY METAL ION TRANSPORTER (EUROFUNG)"/>
    <property type="match status" value="1"/>
</dbReference>
<dbReference type="InterPro" id="IPR002523">
    <property type="entry name" value="MgTranspt_CorA/ZnTranspt_ZntB"/>
</dbReference>
<dbReference type="SUPFAM" id="SSF143865">
    <property type="entry name" value="CorA soluble domain-like"/>
    <property type="match status" value="1"/>
</dbReference>
<comment type="function">
    <text evidence="8">Mediates influx of magnesium ions.</text>
</comment>
<dbReference type="SUPFAM" id="SSF144083">
    <property type="entry name" value="Magnesium transport protein CorA, transmembrane region"/>
    <property type="match status" value="1"/>
</dbReference>
<evidence type="ECO:0000256" key="6">
    <source>
        <dbReference type="ARBA" id="ARBA00022989"/>
    </source>
</evidence>
<name>A0A1Y0IV96_9BACL</name>
<dbReference type="OrthoDB" id="9803416at2"/>
<dbReference type="Proteomes" id="UP000195437">
    <property type="component" value="Chromosome"/>
</dbReference>
<comment type="subcellular location">
    <subcellularLocation>
        <location evidence="1">Cell membrane</location>
        <topology evidence="1">Multi-pass membrane protein</topology>
    </subcellularLocation>
    <subcellularLocation>
        <location evidence="8">Membrane</location>
        <topology evidence="8">Multi-pass membrane protein</topology>
    </subcellularLocation>
</comment>
<dbReference type="InterPro" id="IPR004488">
    <property type="entry name" value="Mg/Co-transport_prot_CorA"/>
</dbReference>
<keyword evidence="7 8" id="KW-0472">Membrane</keyword>
<dbReference type="InterPro" id="IPR045861">
    <property type="entry name" value="CorA_cytoplasmic_dom"/>
</dbReference>
<dbReference type="EMBL" id="CP021434">
    <property type="protein sequence ID" value="ARU63405.1"/>
    <property type="molecule type" value="Genomic_DNA"/>
</dbReference>
<keyword evidence="8" id="KW-0460">Magnesium</keyword>
<evidence type="ECO:0000256" key="3">
    <source>
        <dbReference type="ARBA" id="ARBA00022448"/>
    </source>
</evidence>
<keyword evidence="6 8" id="KW-1133">Transmembrane helix</keyword>
<organism evidence="9 10">
    <name type="scientific">Tumebacillus avium</name>
    <dbReference type="NCBI Taxonomy" id="1903704"/>
    <lineage>
        <taxon>Bacteria</taxon>
        <taxon>Bacillati</taxon>
        <taxon>Bacillota</taxon>
        <taxon>Bacilli</taxon>
        <taxon>Bacillales</taxon>
        <taxon>Alicyclobacillaceae</taxon>
        <taxon>Tumebacillus</taxon>
    </lineage>
</organism>
<dbReference type="RefSeq" id="WP_087458750.1">
    <property type="nucleotide sequence ID" value="NZ_CP021434.1"/>
</dbReference>
<evidence type="ECO:0000256" key="5">
    <source>
        <dbReference type="ARBA" id="ARBA00022692"/>
    </source>
</evidence>
<reference evidence="10" key="1">
    <citation type="submission" date="2017-05" db="EMBL/GenBank/DDBJ databases">
        <authorList>
            <person name="Sung H."/>
        </authorList>
    </citation>
    <scope>NUCLEOTIDE SEQUENCE [LARGE SCALE GENOMIC DNA]</scope>
    <source>
        <strain evidence="10">AR23208</strain>
    </source>
</reference>
<evidence type="ECO:0000256" key="1">
    <source>
        <dbReference type="ARBA" id="ARBA00004651"/>
    </source>
</evidence>
<dbReference type="CDD" id="cd12822">
    <property type="entry name" value="TmCorA-like"/>
    <property type="match status" value="1"/>
</dbReference>
<evidence type="ECO:0000256" key="2">
    <source>
        <dbReference type="ARBA" id="ARBA00009765"/>
    </source>
</evidence>
<evidence type="ECO:0000256" key="7">
    <source>
        <dbReference type="ARBA" id="ARBA00023136"/>
    </source>
</evidence>
<dbReference type="AlphaFoldDB" id="A0A1Y0IV96"/>
<dbReference type="NCBIfam" id="TIGR00383">
    <property type="entry name" value="corA"/>
    <property type="match status" value="1"/>
</dbReference>
<dbReference type="GO" id="GO:0015087">
    <property type="term" value="F:cobalt ion transmembrane transporter activity"/>
    <property type="evidence" value="ECO:0007669"/>
    <property type="project" value="UniProtKB-UniRule"/>
</dbReference>
<dbReference type="PANTHER" id="PTHR46494">
    <property type="entry name" value="CORA FAMILY METAL ION TRANSPORTER (EUROFUNG)"/>
    <property type="match status" value="1"/>
</dbReference>
<dbReference type="Gene3D" id="3.30.460.20">
    <property type="entry name" value="CorA soluble domain-like"/>
    <property type="match status" value="1"/>
</dbReference>
<sequence length="327" mass="38634">MIKTYFYNHVEGKMYHDVDLTRRAELLQDTRNLLWIDLYNCTAEELKHVGNIFDFHPLAIEDCLHDSPRSKVDRYEDDDDQYYFFVFHALRYDEEKEIEITTEELNIFLGKNYLVTIHKKPLQTIGRIAAASLRSHHYMNRGPDFLLYSMVDGITDEYFPILERISARIDELEDEIYVEPVHEITEEFLALKRNIVLIRRVIQPQKRIFANVNGRYSFEIDEENIPYYIDLVDHLERISDGVESYRDLISGALETYYSLVTSRTNDTIRMLTVISTVMLPLTFITGFFGMNVPMPFGDSYISTMIIFGGLMGMTYWMLKLFRKRGWI</sequence>
<proteinExistence type="inferred from homology"/>
<dbReference type="GO" id="GO:0015095">
    <property type="term" value="F:magnesium ion transmembrane transporter activity"/>
    <property type="evidence" value="ECO:0007669"/>
    <property type="project" value="UniProtKB-UniRule"/>
</dbReference>
<feature type="transmembrane region" description="Helical" evidence="8">
    <location>
        <begin position="268"/>
        <end position="288"/>
    </location>
</feature>
<dbReference type="Pfam" id="PF01544">
    <property type="entry name" value="CorA"/>
    <property type="match status" value="1"/>
</dbReference>
<dbReference type="GO" id="GO:0000287">
    <property type="term" value="F:magnesium ion binding"/>
    <property type="evidence" value="ECO:0007669"/>
    <property type="project" value="TreeGrafter"/>
</dbReference>
<dbReference type="Gene3D" id="1.20.58.340">
    <property type="entry name" value="Magnesium transport protein CorA, transmembrane region"/>
    <property type="match status" value="2"/>
</dbReference>
<evidence type="ECO:0000256" key="8">
    <source>
        <dbReference type="RuleBase" id="RU362010"/>
    </source>
</evidence>
<evidence type="ECO:0000313" key="9">
    <source>
        <dbReference type="EMBL" id="ARU63405.1"/>
    </source>
</evidence>
<dbReference type="GO" id="GO:0005886">
    <property type="term" value="C:plasma membrane"/>
    <property type="evidence" value="ECO:0007669"/>
    <property type="project" value="UniProtKB-SubCell"/>
</dbReference>
<dbReference type="InterPro" id="IPR045863">
    <property type="entry name" value="CorA_TM1_TM2"/>
</dbReference>
<keyword evidence="5 8" id="KW-0812">Transmembrane</keyword>
<dbReference type="GO" id="GO:0050897">
    <property type="term" value="F:cobalt ion binding"/>
    <property type="evidence" value="ECO:0007669"/>
    <property type="project" value="TreeGrafter"/>
</dbReference>
<evidence type="ECO:0000256" key="4">
    <source>
        <dbReference type="ARBA" id="ARBA00022475"/>
    </source>
</evidence>
<keyword evidence="8" id="KW-0406">Ion transport</keyword>
<keyword evidence="10" id="KW-1185">Reference proteome</keyword>
<gene>
    <name evidence="8" type="primary">corA</name>
    <name evidence="9" type="ORF">CBW65_22235</name>
</gene>
<keyword evidence="3 8" id="KW-0813">Transport</keyword>
<dbReference type="KEGG" id="tum:CBW65_22235"/>
<comment type="similarity">
    <text evidence="2 8">Belongs to the CorA metal ion transporter (MIT) (TC 1.A.35) family.</text>
</comment>
<evidence type="ECO:0000313" key="10">
    <source>
        <dbReference type="Proteomes" id="UP000195437"/>
    </source>
</evidence>
<protein>
    <recommendedName>
        <fullName evidence="8">Magnesium transport protein CorA</fullName>
    </recommendedName>
</protein>
<keyword evidence="4 8" id="KW-1003">Cell membrane</keyword>